<evidence type="ECO:0000313" key="2">
    <source>
        <dbReference type="Proteomes" id="UP000005387"/>
    </source>
</evidence>
<protein>
    <submittedName>
        <fullName evidence="1">Uncharacterized protein</fullName>
    </submittedName>
</protein>
<keyword evidence="2" id="KW-1185">Reference proteome</keyword>
<dbReference type="STRING" id="717606.PaecuDRAFT_2484"/>
<accession>E0I9Z7</accession>
<dbReference type="EMBL" id="AEDD01000006">
    <property type="protein sequence ID" value="EFM10574.1"/>
    <property type="molecule type" value="Genomic_DNA"/>
</dbReference>
<dbReference type="AlphaFoldDB" id="E0I9Z7"/>
<evidence type="ECO:0000313" key="1">
    <source>
        <dbReference type="EMBL" id="EFM10574.1"/>
    </source>
</evidence>
<proteinExistence type="predicted"/>
<dbReference type="Proteomes" id="UP000005387">
    <property type="component" value="Unassembled WGS sequence"/>
</dbReference>
<organism evidence="1 2">
    <name type="scientific">Paenibacillus curdlanolyticus YK9</name>
    <dbReference type="NCBI Taxonomy" id="717606"/>
    <lineage>
        <taxon>Bacteria</taxon>
        <taxon>Bacillati</taxon>
        <taxon>Bacillota</taxon>
        <taxon>Bacilli</taxon>
        <taxon>Bacillales</taxon>
        <taxon>Paenibacillaceae</taxon>
        <taxon>Paenibacillus</taxon>
    </lineage>
</organism>
<sequence length="45" mass="5091">MPPFGVTGQGEFFCVIKNDFDCEEQLFLEGISLYISKCSTLVIRD</sequence>
<gene>
    <name evidence="1" type="ORF">PaecuDRAFT_2484</name>
</gene>
<name>E0I9Z7_9BACL</name>
<reference evidence="1 2" key="1">
    <citation type="submission" date="2010-07" db="EMBL/GenBank/DDBJ databases">
        <title>The draft genome of Paenibacillus curdlanolyticus YK9.</title>
        <authorList>
            <consortium name="US DOE Joint Genome Institute (JGI-PGF)"/>
            <person name="Lucas S."/>
            <person name="Copeland A."/>
            <person name="Lapidus A."/>
            <person name="Cheng J.-F."/>
            <person name="Bruce D."/>
            <person name="Goodwin L."/>
            <person name="Pitluck S."/>
            <person name="Land M.L."/>
            <person name="Hauser L."/>
            <person name="Chang Y.-J."/>
            <person name="Jeffries C."/>
            <person name="Anderson I.J."/>
            <person name="Johnson E."/>
            <person name="Loganathan U."/>
            <person name="Mulhopadhyay B."/>
            <person name="Kyrpides N."/>
            <person name="Woyke T.J."/>
        </authorList>
    </citation>
    <scope>NUCLEOTIDE SEQUENCE [LARGE SCALE GENOMIC DNA]</scope>
    <source>
        <strain evidence="1 2">YK9</strain>
    </source>
</reference>